<name>A0ABD4ZUH8_ENTGA</name>
<reference evidence="1 2" key="1">
    <citation type="submission" date="2023-06" db="EMBL/GenBank/DDBJ databases">
        <title>Acute promotion of culturable opportunistic pathogens and persistent increase of antibiotic resistance following antibiotic exposure in mouse gut microbiota.</title>
        <authorList>
            <person name="Li L."/>
            <person name="Wang B."/>
            <person name="Sun Y."/>
            <person name="Wang M."/>
            <person name="Xu H."/>
        </authorList>
    </citation>
    <scope>NUCLEOTIDE SEQUENCE [LARGE SCALE GENOMIC DNA]</scope>
    <source>
        <strain evidence="1 2">CRI2_2</strain>
    </source>
</reference>
<accession>A0ABD4ZUH8</accession>
<dbReference type="RefSeq" id="WP_103300678.1">
    <property type="nucleotide sequence ID" value="NZ_CP078505.1"/>
</dbReference>
<protein>
    <submittedName>
        <fullName evidence="1">Uncharacterized protein</fullName>
    </submittedName>
</protein>
<organism evidence="1 2">
    <name type="scientific">Enterococcus gallinarum</name>
    <dbReference type="NCBI Taxonomy" id="1353"/>
    <lineage>
        <taxon>Bacteria</taxon>
        <taxon>Bacillati</taxon>
        <taxon>Bacillota</taxon>
        <taxon>Bacilli</taxon>
        <taxon>Lactobacillales</taxon>
        <taxon>Enterococcaceae</taxon>
        <taxon>Enterococcus</taxon>
    </lineage>
</organism>
<proteinExistence type="predicted"/>
<dbReference type="EMBL" id="JASUBT010000008">
    <property type="protein sequence ID" value="MDL4936408.1"/>
    <property type="molecule type" value="Genomic_DNA"/>
</dbReference>
<comment type="caution">
    <text evidence="1">The sequence shown here is derived from an EMBL/GenBank/DDBJ whole genome shotgun (WGS) entry which is preliminary data.</text>
</comment>
<dbReference type="AlphaFoldDB" id="A0ABD4ZUH8"/>
<dbReference type="Proteomes" id="UP001241571">
    <property type="component" value="Unassembled WGS sequence"/>
</dbReference>
<gene>
    <name evidence="1" type="ORF">QRX88_11840</name>
</gene>
<evidence type="ECO:0000313" key="1">
    <source>
        <dbReference type="EMBL" id="MDL4936408.1"/>
    </source>
</evidence>
<sequence>MEKKYIKLIVALAGVLTVVLAAFFFFRPSGFTGYYEGEDDFGNNYSLSVKDDEVTLLNDGEISTHKGEYNDIDNSNKKYLLVDDKHIKLDMGENLDGSDTYTMFVSDKNSGDTSQVILKKVSKKDSMIGSN</sequence>
<evidence type="ECO:0000313" key="2">
    <source>
        <dbReference type="Proteomes" id="UP001241571"/>
    </source>
</evidence>